<dbReference type="EMBL" id="JAHLUH010000010">
    <property type="protein sequence ID" value="KAG7726117.1"/>
    <property type="molecule type" value="Genomic_DNA"/>
</dbReference>
<name>A0AAN6HZS2_9ASCO</name>
<reference evidence="2" key="1">
    <citation type="journal article" date="2021" name="G3 (Bethesda)">
        <title>Genomic diversity, chromosomal rearrangements, and interspecies hybridization in the ogataea polymorpha species complex.</title>
        <authorList>
            <person name="Hanson S.J."/>
            <person name="Cinneide E.O."/>
            <person name="Salzberg L.I."/>
            <person name="Wolfe K.H."/>
            <person name="McGowan J."/>
            <person name="Fitzpatrick D.A."/>
            <person name="Matlin K."/>
        </authorList>
    </citation>
    <scope>NUCLEOTIDE SEQUENCE</scope>
    <source>
        <strain evidence="2">83-405-1</strain>
    </source>
</reference>
<organism evidence="2 3">
    <name type="scientific">Ogataea haglerorum</name>
    <dbReference type="NCBI Taxonomy" id="1937702"/>
    <lineage>
        <taxon>Eukaryota</taxon>
        <taxon>Fungi</taxon>
        <taxon>Dikarya</taxon>
        <taxon>Ascomycota</taxon>
        <taxon>Saccharomycotina</taxon>
        <taxon>Pichiomycetes</taxon>
        <taxon>Pichiales</taxon>
        <taxon>Pichiaceae</taxon>
        <taxon>Ogataea</taxon>
    </lineage>
</organism>
<proteinExistence type="predicted"/>
<evidence type="ECO:0000313" key="3">
    <source>
        <dbReference type="Proteomes" id="UP000738402"/>
    </source>
</evidence>
<comment type="caution">
    <text evidence="2">The sequence shown here is derived from an EMBL/GenBank/DDBJ whole genome shotgun (WGS) entry which is preliminary data.</text>
</comment>
<protein>
    <recommendedName>
        <fullName evidence="4">Protein GLC8</fullName>
    </recommendedName>
</protein>
<dbReference type="InterPro" id="IPR007062">
    <property type="entry name" value="PPI-2"/>
</dbReference>
<dbReference type="GO" id="GO:0009966">
    <property type="term" value="P:regulation of signal transduction"/>
    <property type="evidence" value="ECO:0007669"/>
    <property type="project" value="InterPro"/>
</dbReference>
<dbReference type="AlphaFoldDB" id="A0AAN6HZS2"/>
<dbReference type="Gene3D" id="6.10.250.1050">
    <property type="match status" value="1"/>
</dbReference>
<evidence type="ECO:0008006" key="4">
    <source>
        <dbReference type="Google" id="ProtNLM"/>
    </source>
</evidence>
<feature type="compositionally biased region" description="Acidic residues" evidence="1">
    <location>
        <begin position="198"/>
        <end position="213"/>
    </location>
</feature>
<dbReference type="PANTHER" id="PTHR12398">
    <property type="entry name" value="PROTEIN PHOSPHATASE INHIBITOR"/>
    <property type="match status" value="1"/>
</dbReference>
<dbReference type="Proteomes" id="UP000738402">
    <property type="component" value="Unassembled WGS sequence"/>
</dbReference>
<gene>
    <name evidence="2" type="ORF">KL933_003559</name>
</gene>
<accession>A0AAN6HZS2</accession>
<dbReference type="GO" id="GO:0004864">
    <property type="term" value="F:protein phosphatase inhibitor activity"/>
    <property type="evidence" value="ECO:0007669"/>
    <property type="project" value="InterPro"/>
</dbReference>
<feature type="region of interest" description="Disordered" evidence="1">
    <location>
        <begin position="175"/>
        <end position="282"/>
    </location>
</feature>
<dbReference type="PANTHER" id="PTHR12398:SF20">
    <property type="entry name" value="PROTEIN PHOSPHATASE 1 REGULATORY INHIBITOR SUBUNIT 2"/>
    <property type="match status" value="1"/>
</dbReference>
<sequence>MLTPNGKKRATASANCGPWSWEKWPGGSPAAAQPVPFDPAAKACLWGQISALSLQDTSARAIRAHLYPRNAAFSIRCHIAMPRGILKNAPRDADYCADEPGTLSTDAAEFDRKKVIENTRLNSKLFRDSSSKGDLIRSKIQEQKERLQHEGNLEHLKWDEKNILINELEKSATMKIDEPKTPYEGGFDPNNDYYRSDNEEDEVEALDLGEGVDDGAPVYSEDRIEVVEQPEHKPESEPESDDENKALSPEEKHRLFEERRKQHYHLKANPLKQPIQVSDDEE</sequence>
<evidence type="ECO:0000313" key="2">
    <source>
        <dbReference type="EMBL" id="KAG7726117.1"/>
    </source>
</evidence>
<dbReference type="Pfam" id="PF04979">
    <property type="entry name" value="IPP-2"/>
    <property type="match status" value="1"/>
</dbReference>
<feature type="compositionally biased region" description="Basic and acidic residues" evidence="1">
    <location>
        <begin position="220"/>
        <end position="236"/>
    </location>
</feature>
<evidence type="ECO:0000256" key="1">
    <source>
        <dbReference type="SAM" id="MobiDB-lite"/>
    </source>
</evidence>
<feature type="compositionally biased region" description="Basic and acidic residues" evidence="1">
    <location>
        <begin position="243"/>
        <end position="260"/>
    </location>
</feature>